<reference evidence="2" key="1">
    <citation type="journal article" date="2015" name="Nature">
        <title>Complex archaea that bridge the gap between prokaryotes and eukaryotes.</title>
        <authorList>
            <person name="Spang A."/>
            <person name="Saw J.H."/>
            <person name="Jorgensen S.L."/>
            <person name="Zaremba-Niedzwiedzka K."/>
            <person name="Martijn J."/>
            <person name="Lind A.E."/>
            <person name="van Eijk R."/>
            <person name="Schleper C."/>
            <person name="Guy L."/>
            <person name="Ettema T.J."/>
        </authorList>
    </citation>
    <scope>NUCLEOTIDE SEQUENCE</scope>
</reference>
<comment type="caution">
    <text evidence="2">The sequence shown here is derived from an EMBL/GenBank/DDBJ whole genome shotgun (WGS) entry which is preliminary data.</text>
</comment>
<accession>A0A0F9H545</accession>
<dbReference type="AlphaFoldDB" id="A0A0F9H545"/>
<protein>
    <submittedName>
        <fullName evidence="2">Uncharacterized protein</fullName>
    </submittedName>
</protein>
<name>A0A0F9H545_9ZZZZ</name>
<organism evidence="2">
    <name type="scientific">marine sediment metagenome</name>
    <dbReference type="NCBI Taxonomy" id="412755"/>
    <lineage>
        <taxon>unclassified sequences</taxon>
        <taxon>metagenomes</taxon>
        <taxon>ecological metagenomes</taxon>
    </lineage>
</organism>
<keyword evidence="1" id="KW-0812">Transmembrane</keyword>
<keyword evidence="1" id="KW-0472">Membrane</keyword>
<sequence>MLISFIFAVIFAGISFACIRGSTGIFTAVLTGIVTYLLVYFGLPTLSYGFYGIPFFAALLGGSIIIIGGNKNNDISFVSGLSIFVVGLVFVMVIPFFATPVMMGNAEAYRAILSDDEVDATGEFDSDVAYIDPTQTRMVDQTLAVKLAETKLGEDPGLGSRVKIGAMRIQNVGGKLFWVGPLEWDGPTKWAFGAAGTPGYMVVSAFNQRDVRLVKEVAGEPLSLEIGEGAYMWDDLDRYVWRNGYASTPYADFTFEVNDEWRPYWVITRYERTVGYSGNVANGVIVVDPQTREIESYDMDKVPEWIDRVQPESFIAEQVDDWGKWVHGFWGNFEGLDKLKHTPGQGQDSGLSLVYGSDGRAKWYTGIQSDGADQGTTGFMLVDTRTGKAKYYRQSGITEQACQRNIAGLIAEKTGWSVTNCILYNVAGHPTYIAIIKDADGNPKQIGVASVVNRDVVVSHNLIKGALRAFRANLRSKGNVAGTDSNVDVLTATGIVMRFGSEVLEGNTYFYVVIDTEPHKVFMSAPGLNSAELPVTLPGDRVTIHYDDAGRSIVDMTSYDNQRLTFQRSETQVEVEAATEEIPEKQ</sequence>
<proteinExistence type="predicted"/>
<evidence type="ECO:0000313" key="2">
    <source>
        <dbReference type="EMBL" id="KKM06180.1"/>
    </source>
</evidence>
<feature type="transmembrane region" description="Helical" evidence="1">
    <location>
        <begin position="50"/>
        <end position="69"/>
    </location>
</feature>
<feature type="transmembrane region" description="Helical" evidence="1">
    <location>
        <begin position="75"/>
        <end position="98"/>
    </location>
</feature>
<dbReference type="EMBL" id="LAZR01016055">
    <property type="protein sequence ID" value="KKM06180.1"/>
    <property type="molecule type" value="Genomic_DNA"/>
</dbReference>
<feature type="transmembrane region" description="Helical" evidence="1">
    <location>
        <begin position="27"/>
        <end position="43"/>
    </location>
</feature>
<keyword evidence="1" id="KW-1133">Transmembrane helix</keyword>
<evidence type="ECO:0000256" key="1">
    <source>
        <dbReference type="SAM" id="Phobius"/>
    </source>
</evidence>
<gene>
    <name evidence="2" type="ORF">LCGC14_1746580</name>
</gene>